<organism evidence="1 2">
    <name type="scientific">Trifolium pratense</name>
    <name type="common">Red clover</name>
    <dbReference type="NCBI Taxonomy" id="57577"/>
    <lineage>
        <taxon>Eukaryota</taxon>
        <taxon>Viridiplantae</taxon>
        <taxon>Streptophyta</taxon>
        <taxon>Embryophyta</taxon>
        <taxon>Tracheophyta</taxon>
        <taxon>Spermatophyta</taxon>
        <taxon>Magnoliopsida</taxon>
        <taxon>eudicotyledons</taxon>
        <taxon>Gunneridae</taxon>
        <taxon>Pentapetalae</taxon>
        <taxon>rosids</taxon>
        <taxon>fabids</taxon>
        <taxon>Fabales</taxon>
        <taxon>Fabaceae</taxon>
        <taxon>Papilionoideae</taxon>
        <taxon>50 kb inversion clade</taxon>
        <taxon>NPAAA clade</taxon>
        <taxon>Hologalegina</taxon>
        <taxon>IRL clade</taxon>
        <taxon>Trifolieae</taxon>
        <taxon>Trifolium</taxon>
    </lineage>
</organism>
<dbReference type="Proteomes" id="UP000236291">
    <property type="component" value="Unassembled WGS sequence"/>
</dbReference>
<name>A0A2K3N1N3_TRIPR</name>
<protein>
    <submittedName>
        <fullName evidence="1">RNA pseudourine synthase 6 chloroplastic-like</fullName>
    </submittedName>
</protein>
<reference evidence="1 2" key="2">
    <citation type="journal article" date="2017" name="Front. Plant Sci.">
        <title>Gene Classification and Mining of Molecular Markers Useful in Red Clover (Trifolium pratense) Breeding.</title>
        <authorList>
            <person name="Istvanek J."/>
            <person name="Dluhosova J."/>
            <person name="Dluhos P."/>
            <person name="Patkova L."/>
            <person name="Nedelnik J."/>
            <person name="Repkova J."/>
        </authorList>
    </citation>
    <scope>NUCLEOTIDE SEQUENCE [LARGE SCALE GENOMIC DNA]</scope>
    <source>
        <strain evidence="2">cv. Tatra</strain>
        <tissue evidence="1">Young leaves</tissue>
    </source>
</reference>
<dbReference type="AlphaFoldDB" id="A0A2K3N1N3"/>
<reference evidence="1 2" key="1">
    <citation type="journal article" date="2014" name="Am. J. Bot.">
        <title>Genome assembly and annotation for red clover (Trifolium pratense; Fabaceae).</title>
        <authorList>
            <person name="Istvanek J."/>
            <person name="Jaros M."/>
            <person name="Krenek A."/>
            <person name="Repkova J."/>
        </authorList>
    </citation>
    <scope>NUCLEOTIDE SEQUENCE [LARGE SCALE GENOMIC DNA]</scope>
    <source>
        <strain evidence="2">cv. Tatra</strain>
        <tissue evidence="1">Young leaves</tissue>
    </source>
</reference>
<gene>
    <name evidence="1" type="ORF">L195_g020178</name>
</gene>
<proteinExistence type="predicted"/>
<evidence type="ECO:0000313" key="1">
    <source>
        <dbReference type="EMBL" id="PNX96960.1"/>
    </source>
</evidence>
<dbReference type="EMBL" id="ASHM01015044">
    <property type="protein sequence ID" value="PNX96960.1"/>
    <property type="molecule type" value="Genomic_DNA"/>
</dbReference>
<sequence>MGSVAVVPMLFADSCRSIAVTDAASAFPISVNKHLNKHAFGWCCRSSNNTNAGETISSTTVAGKLTATSSSNSYPKYDRLLPCPTHKSPPRIEHLVVSEGGPVLEYICKVLDLPHL</sequence>
<accession>A0A2K3N1N3</accession>
<comment type="caution">
    <text evidence="1">The sequence shown here is derived from an EMBL/GenBank/DDBJ whole genome shotgun (WGS) entry which is preliminary data.</text>
</comment>
<dbReference type="STRING" id="57577.A0A2K3N1N3"/>
<dbReference type="ExpressionAtlas" id="A0A2K3N1N3">
    <property type="expression patterns" value="baseline"/>
</dbReference>
<evidence type="ECO:0000313" key="2">
    <source>
        <dbReference type="Proteomes" id="UP000236291"/>
    </source>
</evidence>